<dbReference type="InterPro" id="IPR047664">
    <property type="entry name" value="SWEET"/>
</dbReference>
<evidence type="ECO:0000313" key="10">
    <source>
        <dbReference type="EMBL" id="KAH9302080.1"/>
    </source>
</evidence>
<dbReference type="FunFam" id="1.20.1280.290:FF:000001">
    <property type="entry name" value="Bidirectional sugar transporter SWEET"/>
    <property type="match status" value="1"/>
</dbReference>
<dbReference type="Gene3D" id="1.20.1280.290">
    <property type="match status" value="2"/>
</dbReference>
<feature type="non-terminal residue" evidence="10">
    <location>
        <position position="178"/>
    </location>
</feature>
<dbReference type="GO" id="GO:0016020">
    <property type="term" value="C:membrane"/>
    <property type="evidence" value="ECO:0007669"/>
    <property type="project" value="InterPro"/>
</dbReference>
<comment type="similarity">
    <text evidence="2">Belongs to the SWEET sugar transporter family.</text>
</comment>
<evidence type="ECO:0000256" key="4">
    <source>
        <dbReference type="ARBA" id="ARBA00022597"/>
    </source>
</evidence>
<gene>
    <name evidence="10" type="ORF">KI387_013663</name>
</gene>
<keyword evidence="11" id="KW-1185">Reference proteome</keyword>
<evidence type="ECO:0000256" key="5">
    <source>
        <dbReference type="ARBA" id="ARBA00022692"/>
    </source>
</evidence>
<evidence type="ECO:0000256" key="1">
    <source>
        <dbReference type="ARBA" id="ARBA00004127"/>
    </source>
</evidence>
<feature type="transmembrane region" description="Helical" evidence="9">
    <location>
        <begin position="85"/>
        <end position="111"/>
    </location>
</feature>
<evidence type="ECO:0000256" key="2">
    <source>
        <dbReference type="ARBA" id="ARBA00007809"/>
    </source>
</evidence>
<evidence type="ECO:0000256" key="9">
    <source>
        <dbReference type="SAM" id="Phobius"/>
    </source>
</evidence>
<feature type="transmembrane region" description="Helical" evidence="9">
    <location>
        <begin position="149"/>
        <end position="171"/>
    </location>
</feature>
<feature type="non-terminal residue" evidence="10">
    <location>
        <position position="1"/>
    </location>
</feature>
<accession>A0AA38FH27</accession>
<feature type="transmembrane region" description="Helical" evidence="9">
    <location>
        <begin position="57"/>
        <end position="78"/>
    </location>
</feature>
<keyword evidence="8 9" id="KW-0472">Membrane</keyword>
<evidence type="ECO:0000256" key="7">
    <source>
        <dbReference type="ARBA" id="ARBA00022989"/>
    </source>
</evidence>
<keyword evidence="5 9" id="KW-0812">Transmembrane</keyword>
<dbReference type="GO" id="GO:0051119">
    <property type="term" value="F:sugar transmembrane transporter activity"/>
    <property type="evidence" value="ECO:0007669"/>
    <property type="project" value="InterPro"/>
</dbReference>
<protein>
    <submittedName>
        <fullName evidence="10">Uncharacterized protein</fullName>
    </submittedName>
</protein>
<evidence type="ECO:0000256" key="3">
    <source>
        <dbReference type="ARBA" id="ARBA00022448"/>
    </source>
</evidence>
<dbReference type="InterPro" id="IPR004316">
    <property type="entry name" value="SWEET_rpt"/>
</dbReference>
<keyword evidence="3" id="KW-0813">Transport</keyword>
<dbReference type="OMA" id="CIMSEVI"/>
<comment type="caution">
    <text evidence="10">The sequence shown here is derived from an EMBL/GenBank/DDBJ whole genome shotgun (WGS) entry which is preliminary data.</text>
</comment>
<sequence>NATSVALFMSPLPTFWKIYKLKSTKEYSGFPYACTLFSCAFWLLYGTPYVKPHSLMLLTTNGTGFALELFYLMSYLTFASKKNKVILVQLTIAMSLALATVVVMTILLVHTHASKQLLVGTFCVTLSIAMYASPLCIMSEVIRTKSVKYMPFLVSLFNLLNALVWSAYSIVARDIFIA</sequence>
<name>A0AA38FH27_TAXCH</name>
<keyword evidence="7 9" id="KW-1133">Transmembrane helix</keyword>
<evidence type="ECO:0000256" key="8">
    <source>
        <dbReference type="ARBA" id="ARBA00023136"/>
    </source>
</evidence>
<dbReference type="PANTHER" id="PTHR10791:SF240">
    <property type="entry name" value="BIDIRECTIONAL SUGAR TRANSPORTER SWEET"/>
    <property type="match status" value="1"/>
</dbReference>
<evidence type="ECO:0000256" key="6">
    <source>
        <dbReference type="ARBA" id="ARBA00022737"/>
    </source>
</evidence>
<dbReference type="Pfam" id="PF03083">
    <property type="entry name" value="MtN3_slv"/>
    <property type="match status" value="2"/>
</dbReference>
<feature type="transmembrane region" description="Helical" evidence="9">
    <location>
        <begin position="117"/>
        <end position="137"/>
    </location>
</feature>
<keyword evidence="6" id="KW-0677">Repeat</keyword>
<dbReference type="AlphaFoldDB" id="A0AA38FH27"/>
<dbReference type="Proteomes" id="UP000824469">
    <property type="component" value="Unassembled WGS sequence"/>
</dbReference>
<dbReference type="GO" id="GO:0012505">
    <property type="term" value="C:endomembrane system"/>
    <property type="evidence" value="ECO:0007669"/>
    <property type="project" value="UniProtKB-SubCell"/>
</dbReference>
<evidence type="ECO:0000313" key="11">
    <source>
        <dbReference type="Proteomes" id="UP000824469"/>
    </source>
</evidence>
<keyword evidence="4" id="KW-0762">Sugar transport</keyword>
<dbReference type="EMBL" id="JAHRHJ020000009">
    <property type="protein sequence ID" value="KAH9302080.1"/>
    <property type="molecule type" value="Genomic_DNA"/>
</dbReference>
<feature type="transmembrane region" description="Helical" evidence="9">
    <location>
        <begin position="27"/>
        <end position="45"/>
    </location>
</feature>
<comment type="subcellular location">
    <subcellularLocation>
        <location evidence="1">Endomembrane system</location>
        <topology evidence="1">Multi-pass membrane protein</topology>
    </subcellularLocation>
</comment>
<dbReference type="PANTHER" id="PTHR10791">
    <property type="entry name" value="RAG1-ACTIVATING PROTEIN 1"/>
    <property type="match status" value="1"/>
</dbReference>
<organism evidence="10 11">
    <name type="scientific">Taxus chinensis</name>
    <name type="common">Chinese yew</name>
    <name type="synonym">Taxus wallichiana var. chinensis</name>
    <dbReference type="NCBI Taxonomy" id="29808"/>
    <lineage>
        <taxon>Eukaryota</taxon>
        <taxon>Viridiplantae</taxon>
        <taxon>Streptophyta</taxon>
        <taxon>Embryophyta</taxon>
        <taxon>Tracheophyta</taxon>
        <taxon>Spermatophyta</taxon>
        <taxon>Pinopsida</taxon>
        <taxon>Pinidae</taxon>
        <taxon>Conifers II</taxon>
        <taxon>Cupressales</taxon>
        <taxon>Taxaceae</taxon>
        <taxon>Taxus</taxon>
    </lineage>
</organism>
<proteinExistence type="inferred from homology"/>
<reference evidence="10 11" key="1">
    <citation type="journal article" date="2021" name="Nat. Plants">
        <title>The Taxus genome provides insights into paclitaxel biosynthesis.</title>
        <authorList>
            <person name="Xiong X."/>
            <person name="Gou J."/>
            <person name="Liao Q."/>
            <person name="Li Y."/>
            <person name="Zhou Q."/>
            <person name="Bi G."/>
            <person name="Li C."/>
            <person name="Du R."/>
            <person name="Wang X."/>
            <person name="Sun T."/>
            <person name="Guo L."/>
            <person name="Liang H."/>
            <person name="Lu P."/>
            <person name="Wu Y."/>
            <person name="Zhang Z."/>
            <person name="Ro D.K."/>
            <person name="Shang Y."/>
            <person name="Huang S."/>
            <person name="Yan J."/>
        </authorList>
    </citation>
    <scope>NUCLEOTIDE SEQUENCE [LARGE SCALE GENOMIC DNA]</scope>
    <source>
        <strain evidence="10">Ta-2019</strain>
    </source>
</reference>